<dbReference type="GO" id="GO:0008768">
    <property type="term" value="F:UDP-sugar diphosphatase activity"/>
    <property type="evidence" value="ECO:0007669"/>
    <property type="project" value="TreeGrafter"/>
</dbReference>
<dbReference type="SUPFAM" id="SSF55816">
    <property type="entry name" value="5'-nucleotidase (syn. UDP-sugar hydrolase), C-terminal domain"/>
    <property type="match status" value="1"/>
</dbReference>
<dbReference type="GO" id="GO:0030288">
    <property type="term" value="C:outer membrane-bounded periplasmic space"/>
    <property type="evidence" value="ECO:0007669"/>
    <property type="project" value="TreeGrafter"/>
</dbReference>
<dbReference type="GO" id="GO:0000166">
    <property type="term" value="F:nucleotide binding"/>
    <property type="evidence" value="ECO:0007669"/>
    <property type="project" value="UniProtKB-KW"/>
</dbReference>
<dbReference type="GO" id="GO:0008253">
    <property type="term" value="F:5'-nucleotidase activity"/>
    <property type="evidence" value="ECO:0007669"/>
    <property type="project" value="TreeGrafter"/>
</dbReference>
<feature type="domain" description="Calcineurin-like phosphoesterase" evidence="4">
    <location>
        <begin position="38"/>
        <end position="285"/>
    </location>
</feature>
<dbReference type="InterPro" id="IPR006179">
    <property type="entry name" value="5_nucleotidase/apyrase"/>
</dbReference>
<dbReference type="KEGG" id="srhi:H9L12_03505"/>
<feature type="signal peptide" evidence="2">
    <location>
        <begin position="1"/>
        <end position="26"/>
    </location>
</feature>
<dbReference type="InterPro" id="IPR004843">
    <property type="entry name" value="Calcineurin-like_PHP"/>
</dbReference>
<feature type="chain" id="PRO_5029035968" evidence="2">
    <location>
        <begin position="27"/>
        <end position="582"/>
    </location>
</feature>
<sequence>MSRRFLSLAPALLLAACSFTPRPAPIAPVPDVATREIQILALNDFHGNLEPPGQSLDSDKGKIPVGGAAYLATAIKQLRTKDSITVAAGDLISASPLTSSLFYDEPTIQAMSDMGLSLAAVGNHEFDRGWQELQRLQNGGCRLHVEGEPRVSCKVQSFQGAGFQYMAANVIKPDGQALFPGTAVREIGGVKVGFIGMTLKETGTLVSPAGVDGLSFRDEAETANAAVPALKAAGARAIVMLIHQGGASTGRWDDPACPGFSGDILPILARLDQSIGLVVSGHTHNAYICRMPMANGNTRLVTSAGRYGALVTDIRLTFGPDGSYRGERATQVPVQGEAIANGRQNVPLNTAFKIFAADPGVGGLVARYKQAASIVADRPVGKLSASLLKSAGPAQSQAAEFIADGQLFVARDPKRGNADFALMNTGGARTDLIPGPGGIVTYGQIFAMQPFANNLVTLTLSGAEVKALLEQQFDSGLNTAARPNLLMPSANFRFSFDRSRPAGQRILSMGLNGRPIVPTRNYRVTVNNFMASGGDNFTVLTKGRDAVDGGLDLDATEAYLRTNPKVPTPGRITDRTPASWKP</sequence>
<evidence type="ECO:0000256" key="3">
    <source>
        <dbReference type="SAM" id="MobiDB-lite"/>
    </source>
</evidence>
<accession>A0A7G9SCS1</accession>
<dbReference type="Gene3D" id="3.90.780.10">
    <property type="entry name" value="5'-Nucleotidase, C-terminal domain"/>
    <property type="match status" value="1"/>
</dbReference>
<dbReference type="PANTHER" id="PTHR11575">
    <property type="entry name" value="5'-NUCLEOTIDASE-RELATED"/>
    <property type="match status" value="1"/>
</dbReference>
<keyword evidence="2" id="KW-0547">Nucleotide-binding</keyword>
<organism evidence="6 7">
    <name type="scientific">Sphingomonas rhizophila</name>
    <dbReference type="NCBI Taxonomy" id="2071607"/>
    <lineage>
        <taxon>Bacteria</taxon>
        <taxon>Pseudomonadati</taxon>
        <taxon>Pseudomonadota</taxon>
        <taxon>Alphaproteobacteria</taxon>
        <taxon>Sphingomonadales</taxon>
        <taxon>Sphingomonadaceae</taxon>
        <taxon>Sphingomonas</taxon>
    </lineage>
</organism>
<dbReference type="InterPro" id="IPR029052">
    <property type="entry name" value="Metallo-depent_PP-like"/>
</dbReference>
<dbReference type="GO" id="GO:0009166">
    <property type="term" value="P:nucleotide catabolic process"/>
    <property type="evidence" value="ECO:0007669"/>
    <property type="project" value="InterPro"/>
</dbReference>
<dbReference type="SUPFAM" id="SSF56300">
    <property type="entry name" value="Metallo-dependent phosphatases"/>
    <property type="match status" value="1"/>
</dbReference>
<evidence type="ECO:0000256" key="2">
    <source>
        <dbReference type="RuleBase" id="RU362119"/>
    </source>
</evidence>
<evidence type="ECO:0000313" key="6">
    <source>
        <dbReference type="EMBL" id="QNN65646.1"/>
    </source>
</evidence>
<dbReference type="InterPro" id="IPR036907">
    <property type="entry name" value="5'-Nucleotdase_C_sf"/>
</dbReference>
<dbReference type="InterPro" id="IPR008334">
    <property type="entry name" value="5'-Nucleotdase_C"/>
</dbReference>
<gene>
    <name evidence="6" type="ORF">H9L12_03505</name>
</gene>
<dbReference type="AlphaFoldDB" id="A0A7G9SCS1"/>
<keyword evidence="2" id="KW-0378">Hydrolase</keyword>
<keyword evidence="7" id="KW-1185">Reference proteome</keyword>
<dbReference type="Proteomes" id="UP000515955">
    <property type="component" value="Chromosome"/>
</dbReference>
<dbReference type="PANTHER" id="PTHR11575:SF24">
    <property type="entry name" value="5'-NUCLEOTIDASE"/>
    <property type="match status" value="1"/>
</dbReference>
<feature type="region of interest" description="Disordered" evidence="3">
    <location>
        <begin position="562"/>
        <end position="582"/>
    </location>
</feature>
<dbReference type="Gene3D" id="3.60.21.10">
    <property type="match status" value="1"/>
</dbReference>
<dbReference type="PROSITE" id="PS51257">
    <property type="entry name" value="PROKAR_LIPOPROTEIN"/>
    <property type="match status" value="1"/>
</dbReference>
<evidence type="ECO:0000259" key="4">
    <source>
        <dbReference type="Pfam" id="PF00149"/>
    </source>
</evidence>
<proteinExistence type="inferred from homology"/>
<protein>
    <submittedName>
        <fullName evidence="6">Bifunctional metallophosphatase/5'-nucleotidase</fullName>
    </submittedName>
</protein>
<dbReference type="Pfam" id="PF02872">
    <property type="entry name" value="5_nucleotid_C"/>
    <property type="match status" value="1"/>
</dbReference>
<comment type="similarity">
    <text evidence="2">Belongs to the 5'-nucleotidase family.</text>
</comment>
<evidence type="ECO:0000313" key="7">
    <source>
        <dbReference type="Proteomes" id="UP000515955"/>
    </source>
</evidence>
<name>A0A7G9SCS1_9SPHN</name>
<dbReference type="RefSeq" id="WP_187542631.1">
    <property type="nucleotide sequence ID" value="NZ_CP060717.1"/>
</dbReference>
<dbReference type="Pfam" id="PF00149">
    <property type="entry name" value="Metallophos"/>
    <property type="match status" value="1"/>
</dbReference>
<feature type="domain" description="5'-Nucleotidase C-terminal" evidence="5">
    <location>
        <begin position="394"/>
        <end position="541"/>
    </location>
</feature>
<keyword evidence="1 2" id="KW-0732">Signal</keyword>
<dbReference type="EMBL" id="CP060717">
    <property type="protein sequence ID" value="QNN65646.1"/>
    <property type="molecule type" value="Genomic_DNA"/>
</dbReference>
<evidence type="ECO:0000259" key="5">
    <source>
        <dbReference type="Pfam" id="PF02872"/>
    </source>
</evidence>
<evidence type="ECO:0000256" key="1">
    <source>
        <dbReference type="ARBA" id="ARBA00022729"/>
    </source>
</evidence>
<dbReference type="PRINTS" id="PR01607">
    <property type="entry name" value="APYRASEFAMLY"/>
</dbReference>
<reference evidence="6 7" key="1">
    <citation type="submission" date="2020-08" db="EMBL/GenBank/DDBJ databases">
        <title>Genome sequence of Sphingomonas rhizophila KACC 19189T.</title>
        <authorList>
            <person name="Hyun D.-W."/>
            <person name="Bae J.-W."/>
        </authorList>
    </citation>
    <scope>NUCLEOTIDE SEQUENCE [LARGE SCALE GENOMIC DNA]</scope>
    <source>
        <strain evidence="6 7">KACC 19189</strain>
    </source>
</reference>